<dbReference type="Proteomes" id="UP001610861">
    <property type="component" value="Unassembled WGS sequence"/>
</dbReference>
<gene>
    <name evidence="1" type="ORF">ACH3VR_02115</name>
</gene>
<evidence type="ECO:0000313" key="2">
    <source>
        <dbReference type="Proteomes" id="UP001610861"/>
    </source>
</evidence>
<evidence type="ECO:0008006" key="3">
    <source>
        <dbReference type="Google" id="ProtNLM"/>
    </source>
</evidence>
<organism evidence="1 2">
    <name type="scientific">Microbacterium alkaliflavum</name>
    <dbReference type="NCBI Taxonomy" id="3248839"/>
    <lineage>
        <taxon>Bacteria</taxon>
        <taxon>Bacillati</taxon>
        <taxon>Actinomycetota</taxon>
        <taxon>Actinomycetes</taxon>
        <taxon>Micrococcales</taxon>
        <taxon>Microbacteriaceae</taxon>
        <taxon>Microbacterium</taxon>
    </lineage>
</organism>
<accession>A0ABW7Q4M8</accession>
<name>A0ABW7Q4M8_9MICO</name>
<sequence length="318" mass="35611">MSVRTRAQLLSRGWSDRRIRRAVASGQFRRLQRNRYVLQALWRELWPESRHLLEVVAAQGEMREGGGVHSYMSAGVALGMPLYRHVPSRVHATFPAPVRSGSRPGLARHCESLPDEDVADHDGILCTTLERTTFDVIRVVGRETAVAFADAALRRVALAGRRYEVDAAEEWRSRMLERVVLARGARGVRQAEDVIRFADGRAQLPGESVTRLQLARLGYGRVGLQVPVPGPSGAEYFVDLELEEVGALLEFDGQGKYLDEALRSGRTLEVVLLDEKRREDWIRGTTQKRLARVEDEHIMTPEALGARLAGFGIHPPRP</sequence>
<reference evidence="1 2" key="1">
    <citation type="submission" date="2024-09" db="EMBL/GenBank/DDBJ databases">
        <authorList>
            <person name="Pan X."/>
        </authorList>
    </citation>
    <scope>NUCLEOTIDE SEQUENCE [LARGE SCALE GENOMIC DNA]</scope>
    <source>
        <strain evidence="1 2">B2969</strain>
    </source>
</reference>
<dbReference type="EMBL" id="JBIQWL010000001">
    <property type="protein sequence ID" value="MFH8249148.1"/>
    <property type="molecule type" value="Genomic_DNA"/>
</dbReference>
<proteinExistence type="predicted"/>
<dbReference type="RefSeq" id="WP_396639094.1">
    <property type="nucleotide sequence ID" value="NZ_JBIQWL010000001.1"/>
</dbReference>
<protein>
    <recommendedName>
        <fullName evidence="3">Transcriptional regulator, AbiEi antitoxin, Type IV TA system</fullName>
    </recommendedName>
</protein>
<keyword evidence="2" id="KW-1185">Reference proteome</keyword>
<comment type="caution">
    <text evidence="1">The sequence shown here is derived from an EMBL/GenBank/DDBJ whole genome shotgun (WGS) entry which is preliminary data.</text>
</comment>
<evidence type="ECO:0000313" key="1">
    <source>
        <dbReference type="EMBL" id="MFH8249148.1"/>
    </source>
</evidence>